<feature type="transmembrane region" description="Helical" evidence="1">
    <location>
        <begin position="188"/>
        <end position="213"/>
    </location>
</feature>
<dbReference type="Proteomes" id="UP001461498">
    <property type="component" value="Unassembled WGS sequence"/>
</dbReference>
<feature type="transmembrane region" description="Helical" evidence="1">
    <location>
        <begin position="72"/>
        <end position="89"/>
    </location>
</feature>
<keyword evidence="3" id="KW-1185">Reference proteome</keyword>
<dbReference type="EMBL" id="JAPXFL010000009">
    <property type="protein sequence ID" value="KAK9501361.1"/>
    <property type="molecule type" value="Genomic_DNA"/>
</dbReference>
<protein>
    <submittedName>
        <fullName evidence="2">Uncharacterized protein</fullName>
    </submittedName>
</protein>
<keyword evidence="1" id="KW-0812">Transmembrane</keyword>
<keyword evidence="1" id="KW-1133">Transmembrane helix</keyword>
<name>A0AAW1CSA4_9HEMI</name>
<proteinExistence type="predicted"/>
<evidence type="ECO:0000256" key="1">
    <source>
        <dbReference type="SAM" id="Phobius"/>
    </source>
</evidence>
<organism evidence="2 3">
    <name type="scientific">Rhynocoris fuscipes</name>
    <dbReference type="NCBI Taxonomy" id="488301"/>
    <lineage>
        <taxon>Eukaryota</taxon>
        <taxon>Metazoa</taxon>
        <taxon>Ecdysozoa</taxon>
        <taxon>Arthropoda</taxon>
        <taxon>Hexapoda</taxon>
        <taxon>Insecta</taxon>
        <taxon>Pterygota</taxon>
        <taxon>Neoptera</taxon>
        <taxon>Paraneoptera</taxon>
        <taxon>Hemiptera</taxon>
        <taxon>Heteroptera</taxon>
        <taxon>Panheteroptera</taxon>
        <taxon>Cimicomorpha</taxon>
        <taxon>Reduviidae</taxon>
        <taxon>Harpactorinae</taxon>
        <taxon>Harpactorini</taxon>
        <taxon>Rhynocoris</taxon>
    </lineage>
</organism>
<accession>A0AAW1CSA4</accession>
<gene>
    <name evidence="2" type="ORF">O3M35_012097</name>
</gene>
<evidence type="ECO:0000313" key="2">
    <source>
        <dbReference type="EMBL" id="KAK9501361.1"/>
    </source>
</evidence>
<evidence type="ECO:0000313" key="3">
    <source>
        <dbReference type="Proteomes" id="UP001461498"/>
    </source>
</evidence>
<reference evidence="2 3" key="1">
    <citation type="submission" date="2022-12" db="EMBL/GenBank/DDBJ databases">
        <title>Chromosome-level genome assembly of true bugs.</title>
        <authorList>
            <person name="Ma L."/>
            <person name="Li H."/>
        </authorList>
    </citation>
    <scope>NUCLEOTIDE SEQUENCE [LARGE SCALE GENOMIC DNA]</scope>
    <source>
        <strain evidence="2">Lab_2022b</strain>
    </source>
</reference>
<dbReference type="AlphaFoldDB" id="A0AAW1CSA4"/>
<sequence length="226" mass="25490">MGVVVLSTAGFVTMIISGVINFYVPNDTAEDAQISQYITFVMTTSTLLMGFLVIFFAGFWEHIDMTTVGTNLIVAGSIIWLILLIISFITSINFPIYMWVCISGVRCPDTMWIFDARWRYSGYDCPPRGMSKSWITPEKDVKEYAMFVNESNLINLMRNVINNTNATLMHNEINQSFFPGCDVGGGGFILYSILTSVGIAAFLFNTIMICLNFRQELIDIFTMFEV</sequence>
<comment type="caution">
    <text evidence="2">The sequence shown here is derived from an EMBL/GenBank/DDBJ whole genome shotgun (WGS) entry which is preliminary data.</text>
</comment>
<keyword evidence="1" id="KW-0472">Membrane</keyword>
<feature type="transmembrane region" description="Helical" evidence="1">
    <location>
        <begin position="6"/>
        <end position="25"/>
    </location>
</feature>
<feature type="transmembrane region" description="Helical" evidence="1">
    <location>
        <begin position="37"/>
        <end position="60"/>
    </location>
</feature>